<sequence length="42" mass="4934">MLYNESVGNRLCVCCVYITQESPFRGFLLYNDLITVGLYIRR</sequence>
<dbReference type="EMBL" id="BK032725">
    <property type="protein sequence ID" value="DAF56991.1"/>
    <property type="molecule type" value="Genomic_DNA"/>
</dbReference>
<accession>A0A8S5T1Z8</accession>
<reference evidence="1" key="1">
    <citation type="journal article" date="2021" name="Proc. Natl. Acad. Sci. U.S.A.">
        <title>A Catalog of Tens of Thousands of Viruses from Human Metagenomes Reveals Hidden Associations with Chronic Diseases.</title>
        <authorList>
            <person name="Tisza M.J."/>
            <person name="Buck C.B."/>
        </authorList>
    </citation>
    <scope>NUCLEOTIDE SEQUENCE</scope>
    <source>
        <strain evidence="1">Ctp4Q36</strain>
    </source>
</reference>
<evidence type="ECO:0000313" key="1">
    <source>
        <dbReference type="EMBL" id="DAF56991.1"/>
    </source>
</evidence>
<proteinExistence type="predicted"/>
<organism evidence="1">
    <name type="scientific">Myoviridae sp. ctp4Q36</name>
    <dbReference type="NCBI Taxonomy" id="2827708"/>
    <lineage>
        <taxon>Viruses</taxon>
        <taxon>Duplodnaviria</taxon>
        <taxon>Heunggongvirae</taxon>
        <taxon>Uroviricota</taxon>
        <taxon>Caudoviricetes</taxon>
    </lineage>
</organism>
<name>A0A8S5T1Z8_9CAUD</name>
<protein>
    <submittedName>
        <fullName evidence="1">Uncharacterized protein</fullName>
    </submittedName>
</protein>